<gene>
    <name evidence="4" type="primary">thiL_2</name>
    <name evidence="4" type="ORF">MET9862_01004</name>
</gene>
<dbReference type="PIRSF" id="PIRSF036540">
    <property type="entry name" value="UCP036540_AIR"/>
    <property type="match status" value="1"/>
</dbReference>
<dbReference type="Gene3D" id="3.30.1330.10">
    <property type="entry name" value="PurM-like, N-terminal domain"/>
    <property type="match status" value="1"/>
</dbReference>
<feature type="domain" description="PurM-like N-terminal" evidence="2">
    <location>
        <begin position="46"/>
        <end position="150"/>
    </location>
</feature>
<dbReference type="SUPFAM" id="SSF55326">
    <property type="entry name" value="PurM N-terminal domain-like"/>
    <property type="match status" value="1"/>
</dbReference>
<protein>
    <submittedName>
        <fullName evidence="4">Thiamine-monophosphate kinase</fullName>
        <ecNumber evidence="4">2.7.4.16</ecNumber>
    </submittedName>
</protein>
<keyword evidence="1" id="KW-0784">Thiamine biosynthesis</keyword>
<dbReference type="PANTHER" id="PTHR30270:SF0">
    <property type="entry name" value="THIAMINE-MONOPHOSPHATE KINASE"/>
    <property type="match status" value="1"/>
</dbReference>
<feature type="domain" description="PurM-like C-terminal" evidence="3">
    <location>
        <begin position="201"/>
        <end position="298"/>
    </location>
</feature>
<dbReference type="GO" id="GO:0009228">
    <property type="term" value="P:thiamine biosynthetic process"/>
    <property type="evidence" value="ECO:0007669"/>
    <property type="project" value="UniProtKB-KW"/>
</dbReference>
<dbReference type="PANTHER" id="PTHR30270">
    <property type="entry name" value="THIAMINE-MONOPHOSPHATE KINASE"/>
    <property type="match status" value="1"/>
</dbReference>
<name>A0A509E852_9HYPH</name>
<evidence type="ECO:0000313" key="5">
    <source>
        <dbReference type="Proteomes" id="UP000410984"/>
    </source>
</evidence>
<keyword evidence="4" id="KW-0808">Transferase</keyword>
<dbReference type="Proteomes" id="UP000410984">
    <property type="component" value="Unassembled WGS sequence"/>
</dbReference>
<dbReference type="SUPFAM" id="SSF56042">
    <property type="entry name" value="PurM C-terminal domain-like"/>
    <property type="match status" value="1"/>
</dbReference>
<dbReference type="Gene3D" id="3.90.650.10">
    <property type="entry name" value="PurM-like C-terminal domain"/>
    <property type="match status" value="1"/>
</dbReference>
<accession>A0A509E852</accession>
<dbReference type="GO" id="GO:0009030">
    <property type="term" value="F:thiamine-phosphate kinase activity"/>
    <property type="evidence" value="ECO:0007669"/>
    <property type="project" value="UniProtKB-EC"/>
</dbReference>
<dbReference type="InterPro" id="IPR011413">
    <property type="entry name" value="UCP036540_AIR"/>
</dbReference>
<organism evidence="4 5">
    <name type="scientific">Methylobacterium symbioticum</name>
    <dbReference type="NCBI Taxonomy" id="2584084"/>
    <lineage>
        <taxon>Bacteria</taxon>
        <taxon>Pseudomonadati</taxon>
        <taxon>Pseudomonadota</taxon>
        <taxon>Alphaproteobacteria</taxon>
        <taxon>Hyphomicrobiales</taxon>
        <taxon>Methylobacteriaceae</taxon>
        <taxon>Methylobacterium</taxon>
    </lineage>
</organism>
<keyword evidence="5" id="KW-1185">Reference proteome</keyword>
<evidence type="ECO:0000259" key="3">
    <source>
        <dbReference type="Pfam" id="PF02769"/>
    </source>
</evidence>
<dbReference type="AlphaFoldDB" id="A0A509E852"/>
<dbReference type="EC" id="2.7.4.16" evidence="4"/>
<dbReference type="InterPro" id="IPR006283">
    <property type="entry name" value="ThiL-like"/>
</dbReference>
<dbReference type="CDD" id="cd02192">
    <property type="entry name" value="PurM-like3"/>
    <property type="match status" value="1"/>
</dbReference>
<dbReference type="Pfam" id="PF02769">
    <property type="entry name" value="AIRS_C"/>
    <property type="match status" value="1"/>
</dbReference>
<dbReference type="Pfam" id="PF00586">
    <property type="entry name" value="AIRS"/>
    <property type="match status" value="1"/>
</dbReference>
<evidence type="ECO:0000259" key="2">
    <source>
        <dbReference type="Pfam" id="PF00586"/>
    </source>
</evidence>
<proteinExistence type="predicted"/>
<evidence type="ECO:0000313" key="4">
    <source>
        <dbReference type="EMBL" id="VUD70436.1"/>
    </source>
</evidence>
<dbReference type="InterPro" id="IPR016188">
    <property type="entry name" value="PurM-like_N"/>
</dbReference>
<dbReference type="EMBL" id="CABFPH010000008">
    <property type="protein sequence ID" value="VUD70436.1"/>
    <property type="molecule type" value="Genomic_DNA"/>
</dbReference>
<dbReference type="InterPro" id="IPR036676">
    <property type="entry name" value="PurM-like_C_sf"/>
</dbReference>
<reference evidence="4 5" key="1">
    <citation type="submission" date="2019-06" db="EMBL/GenBank/DDBJ databases">
        <authorList>
            <person name="Rodrigo-Torres L."/>
            <person name="Arahal R. D."/>
            <person name="Lucena T."/>
        </authorList>
    </citation>
    <scope>NUCLEOTIDE SEQUENCE [LARGE SCALE GENOMIC DNA]</scope>
    <source>
        <strain evidence="4 5">SB0023/3</strain>
    </source>
</reference>
<dbReference type="InterPro" id="IPR024030">
    <property type="entry name" value="AIR_synthase-rel_sll0787"/>
</dbReference>
<dbReference type="InterPro" id="IPR010918">
    <property type="entry name" value="PurM-like_C_dom"/>
</dbReference>
<keyword evidence="4" id="KW-0418">Kinase</keyword>
<evidence type="ECO:0000256" key="1">
    <source>
        <dbReference type="ARBA" id="ARBA00022977"/>
    </source>
</evidence>
<dbReference type="NCBIfam" id="TIGR04049">
    <property type="entry name" value="AIR_rel_sll0787"/>
    <property type="match status" value="1"/>
</dbReference>
<sequence length="332" mass="34466">MMGAPFDLMALARQIRDARGVAHKRDIDAVVARLGLGSRHAAVPVGDDCAAIPDGDGHLLFAIEGFLDSFVAADPYFAGYCGIMVNLSDVAAMGGRPLAVVDALWSRDAAAADPILVGLSDAAALYGVPVVGGHTNTRAEAGNLAVAVLGRAGPRLLTSFDAAPGDDLVAAIDLRGRFREPHPYWDASTGAPGERLRGDLAVLPGLAEDGLCRAAKDISMAGVVGTALMLLECSKVGGVIDLDAIPRPDHVPLARWLTAFPSFGYLLSLRPDHTPAVLARFAERGIASARIGRLDTSRVARVRDPVGDEAVVWDFAASPLIGCGRDSPGAAP</sequence>
<dbReference type="InterPro" id="IPR036921">
    <property type="entry name" value="PurM-like_N_sf"/>
</dbReference>